<gene>
    <name evidence="1" type="ORF">EVAR_57261_1</name>
</gene>
<organism evidence="1 2">
    <name type="scientific">Eumeta variegata</name>
    <name type="common">Bagworm moth</name>
    <name type="synonym">Eumeta japonica</name>
    <dbReference type="NCBI Taxonomy" id="151549"/>
    <lineage>
        <taxon>Eukaryota</taxon>
        <taxon>Metazoa</taxon>
        <taxon>Ecdysozoa</taxon>
        <taxon>Arthropoda</taxon>
        <taxon>Hexapoda</taxon>
        <taxon>Insecta</taxon>
        <taxon>Pterygota</taxon>
        <taxon>Neoptera</taxon>
        <taxon>Endopterygota</taxon>
        <taxon>Lepidoptera</taxon>
        <taxon>Glossata</taxon>
        <taxon>Ditrysia</taxon>
        <taxon>Tineoidea</taxon>
        <taxon>Psychidae</taxon>
        <taxon>Oiketicinae</taxon>
        <taxon>Eumeta</taxon>
    </lineage>
</organism>
<evidence type="ECO:0000313" key="2">
    <source>
        <dbReference type="Proteomes" id="UP000299102"/>
    </source>
</evidence>
<evidence type="ECO:0000313" key="1">
    <source>
        <dbReference type="EMBL" id="GBP89622.1"/>
    </source>
</evidence>
<keyword evidence="2" id="KW-1185">Reference proteome</keyword>
<dbReference type="Proteomes" id="UP000299102">
    <property type="component" value="Unassembled WGS sequence"/>
</dbReference>
<comment type="caution">
    <text evidence="1">The sequence shown here is derived from an EMBL/GenBank/DDBJ whole genome shotgun (WGS) entry which is preliminary data.</text>
</comment>
<accession>A0A4C1ZQJ1</accession>
<dbReference type="EMBL" id="BGZK01002014">
    <property type="protein sequence ID" value="GBP89622.1"/>
    <property type="molecule type" value="Genomic_DNA"/>
</dbReference>
<protein>
    <submittedName>
        <fullName evidence="1">Uncharacterized protein</fullName>
    </submittedName>
</protein>
<sequence>MPKERPSHLYSVLCEAVKARFTPAAAAGDPPTDKMYCLRNEIVSNFAEQLYAGGEEGFYLFCGPLGERIGDHCSPKGVTSALPARWDGLGCLVEREV</sequence>
<reference evidence="1 2" key="1">
    <citation type="journal article" date="2019" name="Commun. Biol.">
        <title>The bagworm genome reveals a unique fibroin gene that provides high tensile strength.</title>
        <authorList>
            <person name="Kono N."/>
            <person name="Nakamura H."/>
            <person name="Ohtoshi R."/>
            <person name="Tomita M."/>
            <person name="Numata K."/>
            <person name="Arakawa K."/>
        </authorList>
    </citation>
    <scope>NUCLEOTIDE SEQUENCE [LARGE SCALE GENOMIC DNA]</scope>
</reference>
<proteinExistence type="predicted"/>
<name>A0A4C1ZQJ1_EUMVA</name>
<dbReference type="AlphaFoldDB" id="A0A4C1ZQJ1"/>